<dbReference type="PANTHER" id="PTHR42699:SF1">
    <property type="entry name" value="CYSTATHIONINE GAMMA-SYNTHASE-RELATED"/>
    <property type="match status" value="1"/>
</dbReference>
<comment type="function">
    <text evidence="5">Catalyzes the formation of L-cystathionine from O-succinyl-L-homoserine (OSHS) and L-cysteine, via a gamma-replacement reaction. In the absence of thiol, catalyzes gamma-elimination to form 2-oxobutanoate, succinate and ammonia.</text>
</comment>
<keyword evidence="2" id="KW-0808">Transferase</keyword>
<feature type="region of interest" description="Disordered" evidence="9">
    <location>
        <begin position="227"/>
        <end position="252"/>
    </location>
</feature>
<dbReference type="Gene3D" id="3.40.640.10">
    <property type="entry name" value="Type I PLP-dependent aspartate aminotransferase-like (Major domain)"/>
    <property type="match status" value="1"/>
</dbReference>
<dbReference type="Proteomes" id="UP000027195">
    <property type="component" value="Unassembled WGS sequence"/>
</dbReference>
<dbReference type="OrthoDB" id="10047078at2759"/>
<evidence type="ECO:0000256" key="3">
    <source>
        <dbReference type="ARBA" id="ARBA00022898"/>
    </source>
</evidence>
<dbReference type="InterPro" id="IPR015424">
    <property type="entry name" value="PyrdxlP-dep_Trfase"/>
</dbReference>
<dbReference type="HOGENOM" id="CLU_011302_1_0_1"/>
<dbReference type="EMBL" id="KL198044">
    <property type="protein sequence ID" value="KDQ13299.1"/>
    <property type="molecule type" value="Genomic_DNA"/>
</dbReference>
<evidence type="ECO:0000256" key="6">
    <source>
        <dbReference type="ARBA" id="ARBA00060510"/>
    </source>
</evidence>
<comment type="pathway">
    <text evidence="6">Amino-acid biosynthesis; L-methionine biosynthesis via de novo pathway; L-cystathionine from O-succinyl-L-homoserine: step 1/1.</text>
</comment>
<sequence length="701" mass="76235">MSLGSSVPAYTPHAISVSLPKWRDNVGYEEGDPRVIDSMVTGYPRFFIHKSIQQLQTICERKFGTPTELCLLFPSAKIADACRAYLHAHSPPNPDAKSPASPLPVRLAQFLICPPESEPTSTECIDLHIVFFPADAFPLAKSFWQHTGMGISSRMAEACLARLAARGDGIASTVLGLNQNPSSLVTRNLPLKSRNRHYARGAAPATFQSPSSPVSLVSPLSPNAIATTLPSSQSTPASAPAPVPAAAPAAEEAEGDVIDADFATYLEERYGRNMPIESSALAKRTLRRRIAGVLVCDQSTAIKSNSHSTPAGPELGPCEKVGASIRGVGVTEDDVFLFPTGMSAIWHAHQLALGTLPPAKSICFGFPYTDTLKILQKWGPGCHFFGKGEHDIKALESLLASSVSNSTSASSLASVSNTSTPSVLALFCELPSNPLLRSPNLQRLRQLADQYGFLIVIDDTIGNFLNVSVLPYADIVVSSLTKVFSGETNVMGGSMVLNPQGRHYAALKSKLVATYEDWYWGSDAVFMERNSRDFAKRVKIIDENAEAICDFLRANLASPPEPQTKDASYFHSQSRRKVVKEVYYPKWETRDNYELYRVKESTRYRPSGSGGFGGLFSVTFTSLAAAKAFFDNLACAKGPSLGTSFTLACPYTILAHYFELDWAKEYGVEEGLVRVSVGLEERDVLLEWFRVALEKAEQVEV</sequence>
<comment type="cofactor">
    <cofactor evidence="1">
        <name>pyridoxal 5'-phosphate</name>
        <dbReference type="ChEBI" id="CHEBI:597326"/>
    </cofactor>
</comment>
<dbReference type="SUPFAM" id="SSF53383">
    <property type="entry name" value="PLP-dependent transferases"/>
    <property type="match status" value="1"/>
</dbReference>
<evidence type="ECO:0000313" key="11">
    <source>
        <dbReference type="Proteomes" id="UP000027195"/>
    </source>
</evidence>
<protein>
    <recommendedName>
        <fullName evidence="7">cystathionine gamma-synthase</fullName>
        <ecNumber evidence="7">2.5.1.48</ecNumber>
    </recommendedName>
    <alternativeName>
        <fullName evidence="8">O-succinylhomoserine (thiol)-lyase</fullName>
    </alternativeName>
</protein>
<keyword evidence="3" id="KW-0663">Pyridoxal phosphate</keyword>
<proteinExistence type="predicted"/>
<gene>
    <name evidence="10" type="ORF">BOTBODRAFT_33634</name>
</gene>
<evidence type="ECO:0000256" key="5">
    <source>
        <dbReference type="ARBA" id="ARBA00058439"/>
    </source>
</evidence>
<dbReference type="Gene3D" id="3.90.1150.10">
    <property type="entry name" value="Aspartate Aminotransferase, domain 1"/>
    <property type="match status" value="1"/>
</dbReference>
<dbReference type="FunCoup" id="A0A067MCL5">
    <property type="interactions" value="125"/>
</dbReference>
<reference evidence="11" key="1">
    <citation type="journal article" date="2014" name="Proc. Natl. Acad. Sci. U.S.A.">
        <title>Extensive sampling of basidiomycete genomes demonstrates inadequacy of the white-rot/brown-rot paradigm for wood decay fungi.</title>
        <authorList>
            <person name="Riley R."/>
            <person name="Salamov A.A."/>
            <person name="Brown D.W."/>
            <person name="Nagy L.G."/>
            <person name="Floudas D."/>
            <person name="Held B.W."/>
            <person name="Levasseur A."/>
            <person name="Lombard V."/>
            <person name="Morin E."/>
            <person name="Otillar R."/>
            <person name="Lindquist E.A."/>
            <person name="Sun H."/>
            <person name="LaButti K.M."/>
            <person name="Schmutz J."/>
            <person name="Jabbour D."/>
            <person name="Luo H."/>
            <person name="Baker S.E."/>
            <person name="Pisabarro A.G."/>
            <person name="Walton J.D."/>
            <person name="Blanchette R.A."/>
            <person name="Henrissat B."/>
            <person name="Martin F."/>
            <person name="Cullen D."/>
            <person name="Hibbett D.S."/>
            <person name="Grigoriev I.V."/>
        </authorList>
    </citation>
    <scope>NUCLEOTIDE SEQUENCE [LARGE SCALE GENOMIC DNA]</scope>
    <source>
        <strain evidence="11">FD-172 SS1</strain>
    </source>
</reference>
<evidence type="ECO:0000256" key="7">
    <source>
        <dbReference type="ARBA" id="ARBA00066530"/>
    </source>
</evidence>
<organism evidence="10 11">
    <name type="scientific">Botryobasidium botryosum (strain FD-172 SS1)</name>
    <dbReference type="NCBI Taxonomy" id="930990"/>
    <lineage>
        <taxon>Eukaryota</taxon>
        <taxon>Fungi</taxon>
        <taxon>Dikarya</taxon>
        <taxon>Basidiomycota</taxon>
        <taxon>Agaricomycotina</taxon>
        <taxon>Agaricomycetes</taxon>
        <taxon>Cantharellales</taxon>
        <taxon>Botryobasidiaceae</taxon>
        <taxon>Botryobasidium</taxon>
    </lineage>
</organism>
<dbReference type="AlphaFoldDB" id="A0A067MCL5"/>
<keyword evidence="11" id="KW-1185">Reference proteome</keyword>
<dbReference type="STRING" id="930990.A0A067MCL5"/>
<evidence type="ECO:0000256" key="9">
    <source>
        <dbReference type="SAM" id="MobiDB-lite"/>
    </source>
</evidence>
<evidence type="ECO:0000313" key="10">
    <source>
        <dbReference type="EMBL" id="KDQ13299.1"/>
    </source>
</evidence>
<dbReference type="GO" id="GO:0003962">
    <property type="term" value="F:cystathionine gamma-synthase activity"/>
    <property type="evidence" value="ECO:0007669"/>
    <property type="project" value="UniProtKB-EC"/>
</dbReference>
<evidence type="ECO:0000256" key="2">
    <source>
        <dbReference type="ARBA" id="ARBA00022679"/>
    </source>
</evidence>
<dbReference type="GO" id="GO:0030170">
    <property type="term" value="F:pyridoxal phosphate binding"/>
    <property type="evidence" value="ECO:0007669"/>
    <property type="project" value="InterPro"/>
</dbReference>
<dbReference type="InParanoid" id="A0A067MCL5"/>
<dbReference type="Pfam" id="PF01053">
    <property type="entry name" value="Cys_Met_Meta_PP"/>
    <property type="match status" value="1"/>
</dbReference>
<dbReference type="InterPro" id="IPR051750">
    <property type="entry name" value="Trans-sulfuration_enzymes"/>
</dbReference>
<dbReference type="InterPro" id="IPR000277">
    <property type="entry name" value="Cys/Met-Metab_PyrdxlP-dep_enz"/>
</dbReference>
<comment type="catalytic activity">
    <reaction evidence="4">
        <text>O-succinyl-L-homoserine + L-cysteine = L,L-cystathionine + succinate + H(+)</text>
        <dbReference type="Rhea" id="RHEA:20397"/>
        <dbReference type="ChEBI" id="CHEBI:15378"/>
        <dbReference type="ChEBI" id="CHEBI:30031"/>
        <dbReference type="ChEBI" id="CHEBI:35235"/>
        <dbReference type="ChEBI" id="CHEBI:57661"/>
        <dbReference type="ChEBI" id="CHEBI:58161"/>
        <dbReference type="EC" id="2.5.1.48"/>
    </reaction>
</comment>
<accession>A0A067MCL5</accession>
<dbReference type="EC" id="2.5.1.48" evidence="7"/>
<dbReference type="FunFam" id="3.40.640.10:FF:000094">
    <property type="entry name" value="Probable cystathionine gamma-synthase"/>
    <property type="match status" value="1"/>
</dbReference>
<evidence type="ECO:0000256" key="4">
    <source>
        <dbReference type="ARBA" id="ARBA00051441"/>
    </source>
</evidence>
<evidence type="ECO:0000256" key="1">
    <source>
        <dbReference type="ARBA" id="ARBA00001933"/>
    </source>
</evidence>
<dbReference type="InterPro" id="IPR015422">
    <property type="entry name" value="PyrdxlP-dep_Trfase_small"/>
</dbReference>
<dbReference type="FunFam" id="3.90.1150.10:FF:000063">
    <property type="entry name" value="Probable cystathionine gamma-synthase"/>
    <property type="match status" value="1"/>
</dbReference>
<dbReference type="PANTHER" id="PTHR42699">
    <property type="match status" value="1"/>
</dbReference>
<evidence type="ECO:0000256" key="8">
    <source>
        <dbReference type="ARBA" id="ARBA00083849"/>
    </source>
</evidence>
<feature type="compositionally biased region" description="Low complexity" evidence="9">
    <location>
        <begin position="227"/>
        <end position="238"/>
    </location>
</feature>
<name>A0A067MCL5_BOTB1</name>
<dbReference type="InterPro" id="IPR015421">
    <property type="entry name" value="PyrdxlP-dep_Trfase_major"/>
</dbReference>
<dbReference type="GO" id="GO:0019346">
    <property type="term" value="P:transsulfuration"/>
    <property type="evidence" value="ECO:0007669"/>
    <property type="project" value="InterPro"/>
</dbReference>